<evidence type="ECO:0000313" key="2">
    <source>
        <dbReference type="Proteomes" id="UP001550853"/>
    </source>
</evidence>
<reference evidence="1 2" key="1">
    <citation type="submission" date="2024-06" db="EMBL/GenBank/DDBJ databases">
        <title>The Natural Products Discovery Center: Release of the First 8490 Sequenced Strains for Exploring Actinobacteria Biosynthetic Diversity.</title>
        <authorList>
            <person name="Kalkreuter E."/>
            <person name="Kautsar S.A."/>
            <person name="Yang D."/>
            <person name="Bader C.D."/>
            <person name="Teijaro C.N."/>
            <person name="Fluegel L."/>
            <person name="Davis C.M."/>
            <person name="Simpson J.R."/>
            <person name="Lauterbach L."/>
            <person name="Steele A.D."/>
            <person name="Gui C."/>
            <person name="Meng S."/>
            <person name="Li G."/>
            <person name="Viehrig K."/>
            <person name="Ye F."/>
            <person name="Su P."/>
            <person name="Kiefer A.F."/>
            <person name="Nichols A."/>
            <person name="Cepeda A.J."/>
            <person name="Yan W."/>
            <person name="Fan B."/>
            <person name="Jiang Y."/>
            <person name="Adhikari A."/>
            <person name="Zheng C.-J."/>
            <person name="Schuster L."/>
            <person name="Cowan T.M."/>
            <person name="Smanski M.J."/>
            <person name="Chevrette M.G."/>
            <person name="De Carvalho L.P.S."/>
            <person name="Shen B."/>
        </authorList>
    </citation>
    <scope>NUCLEOTIDE SEQUENCE [LARGE SCALE GENOMIC DNA]</scope>
    <source>
        <strain evidence="1 2">NPDC033039</strain>
    </source>
</reference>
<dbReference type="RefSeq" id="WP_030284033.1">
    <property type="nucleotide sequence ID" value="NZ_JBEZVI010000007.1"/>
</dbReference>
<comment type="caution">
    <text evidence="1">The sequence shown here is derived from an EMBL/GenBank/DDBJ whole genome shotgun (WGS) entry which is preliminary data.</text>
</comment>
<keyword evidence="2" id="KW-1185">Reference proteome</keyword>
<dbReference type="EMBL" id="JBEZVI010000007">
    <property type="protein sequence ID" value="MEU3710746.1"/>
    <property type="molecule type" value="Genomic_DNA"/>
</dbReference>
<proteinExistence type="predicted"/>
<sequence>MTMPRLPLTATLLTLAGIGAAHLAQNIRHDRARNALAQEKLHQQLMLDTSLDADPELSAHIRGELKIRLIAVMYRTHQIPRTNLYLQAREAMFSNTYLPEVWQALHPTFGLLARDRTDRLVNDAFHTAYEEWEAAQRGADGIGTPEKYEAGKAAA</sequence>
<evidence type="ECO:0008006" key="3">
    <source>
        <dbReference type="Google" id="ProtNLM"/>
    </source>
</evidence>
<evidence type="ECO:0000313" key="1">
    <source>
        <dbReference type="EMBL" id="MEU3710746.1"/>
    </source>
</evidence>
<organism evidence="1 2">
    <name type="scientific">Streptomyces catenulae</name>
    <dbReference type="NCBI Taxonomy" id="66875"/>
    <lineage>
        <taxon>Bacteria</taxon>
        <taxon>Bacillati</taxon>
        <taxon>Actinomycetota</taxon>
        <taxon>Actinomycetes</taxon>
        <taxon>Kitasatosporales</taxon>
        <taxon>Streptomycetaceae</taxon>
        <taxon>Streptomyces</taxon>
    </lineage>
</organism>
<dbReference type="Proteomes" id="UP001550853">
    <property type="component" value="Unassembled WGS sequence"/>
</dbReference>
<protein>
    <recommendedName>
        <fullName evidence="3">Secreted protein</fullName>
    </recommendedName>
</protein>
<name>A0ABV2YZ93_9ACTN</name>
<accession>A0ABV2YZ93</accession>
<gene>
    <name evidence="1" type="ORF">AB0E61_11705</name>
</gene>